<dbReference type="PANTHER" id="PTHR10146:SF14">
    <property type="entry name" value="PYRIDOXAL PHOSPHATE HOMEOSTASIS PROTEIN"/>
    <property type="match status" value="1"/>
</dbReference>
<evidence type="ECO:0000256" key="3">
    <source>
        <dbReference type="PIRSR" id="PIRSR004848-1"/>
    </source>
</evidence>
<comment type="similarity">
    <text evidence="2 4">Belongs to the pyridoxal phosphate-binding protein YggS/PROSC family.</text>
</comment>
<keyword evidence="5" id="KW-0175">Coiled coil</keyword>
<dbReference type="HAMAP" id="MF_02087">
    <property type="entry name" value="PLP_homeostasis"/>
    <property type="match status" value="1"/>
</dbReference>
<comment type="function">
    <text evidence="2">Pyridoxal 5'-phosphate (PLP)-binding protein, which is involved in PLP homeostasis.</text>
</comment>
<evidence type="ECO:0000256" key="5">
    <source>
        <dbReference type="SAM" id="Coils"/>
    </source>
</evidence>
<evidence type="ECO:0000313" key="7">
    <source>
        <dbReference type="EMBL" id="RGQ43313.1"/>
    </source>
</evidence>
<feature type="coiled-coil region" evidence="5">
    <location>
        <begin position="8"/>
        <end position="39"/>
    </location>
</feature>
<evidence type="ECO:0000313" key="8">
    <source>
        <dbReference type="Proteomes" id="UP000284751"/>
    </source>
</evidence>
<dbReference type="Gene3D" id="3.20.20.10">
    <property type="entry name" value="Alanine racemase"/>
    <property type="match status" value="1"/>
</dbReference>
<accession>A0A412AZJ4</accession>
<dbReference type="FunFam" id="3.20.20.10:FF:000018">
    <property type="entry name" value="Pyridoxal phosphate homeostasis protein"/>
    <property type="match status" value="1"/>
</dbReference>
<proteinExistence type="inferred from homology"/>
<sequence>MTEKLFDSNTMEKEIEEKKRNLKENYREIRENIAAAAKASGRKPEDITLLAATKTVPAEVINYGISLGIDYLGENKVQEFLSKYDEYDKKRCHLQFIGHLQTNKVKQIVGKVELIQSVDSVKLAREIAKCSQRLGIVTDVLVEVNIGGEENKSGVKPEEAKALLREISQIQGILVKGLMAIPPICEKNSEIRRYFAAMRKLFIDIRGENIDNITMDILSMGMSSDYMEAIEEGATMVRVGSSLFGARSYPVK</sequence>
<dbReference type="Pfam" id="PF01168">
    <property type="entry name" value="Ala_racemase_N"/>
    <property type="match status" value="1"/>
</dbReference>
<dbReference type="PANTHER" id="PTHR10146">
    <property type="entry name" value="PROLINE SYNTHETASE CO-TRANSCRIBED BACTERIAL HOMOLOG PROTEIN"/>
    <property type="match status" value="1"/>
</dbReference>
<comment type="caution">
    <text evidence="7">The sequence shown here is derived from an EMBL/GenBank/DDBJ whole genome shotgun (WGS) entry which is preliminary data.</text>
</comment>
<dbReference type="CDD" id="cd00635">
    <property type="entry name" value="PLPDE_III_YBL036c_like"/>
    <property type="match status" value="1"/>
</dbReference>
<dbReference type="SUPFAM" id="SSF51419">
    <property type="entry name" value="PLP-binding barrel"/>
    <property type="match status" value="1"/>
</dbReference>
<evidence type="ECO:0000256" key="2">
    <source>
        <dbReference type="HAMAP-Rule" id="MF_02087"/>
    </source>
</evidence>
<feature type="modified residue" description="N6-(pyridoxal phosphate)lysine" evidence="2 3">
    <location>
        <position position="54"/>
    </location>
</feature>
<dbReference type="InterPro" id="IPR011078">
    <property type="entry name" value="PyrdxlP_homeostasis"/>
</dbReference>
<comment type="cofactor">
    <cofactor evidence="3">
        <name>pyridoxal 5'-phosphate</name>
        <dbReference type="ChEBI" id="CHEBI:597326"/>
    </cofactor>
</comment>
<dbReference type="InterPro" id="IPR001608">
    <property type="entry name" value="Ala_racemase_N"/>
</dbReference>
<dbReference type="EMBL" id="QRTC01000007">
    <property type="protein sequence ID" value="RGQ43313.1"/>
    <property type="molecule type" value="Genomic_DNA"/>
</dbReference>
<name>A0A412AZJ4_9FIRM</name>
<gene>
    <name evidence="7" type="ORF">DWY99_03350</name>
</gene>
<organism evidence="7 8">
    <name type="scientific">[Clostridium] leptum</name>
    <dbReference type="NCBI Taxonomy" id="1535"/>
    <lineage>
        <taxon>Bacteria</taxon>
        <taxon>Bacillati</taxon>
        <taxon>Bacillota</taxon>
        <taxon>Clostridia</taxon>
        <taxon>Eubacteriales</taxon>
        <taxon>Oscillospiraceae</taxon>
        <taxon>Oscillospiraceae incertae sedis</taxon>
    </lineage>
</organism>
<evidence type="ECO:0000259" key="6">
    <source>
        <dbReference type="Pfam" id="PF01168"/>
    </source>
</evidence>
<dbReference type="GO" id="GO:0030170">
    <property type="term" value="F:pyridoxal phosphate binding"/>
    <property type="evidence" value="ECO:0007669"/>
    <property type="project" value="UniProtKB-UniRule"/>
</dbReference>
<dbReference type="AlphaFoldDB" id="A0A412AZJ4"/>
<feature type="domain" description="Alanine racemase N-terminal" evidence="6">
    <location>
        <begin position="27"/>
        <end position="247"/>
    </location>
</feature>
<protein>
    <recommendedName>
        <fullName evidence="2">Pyridoxal phosphate homeostasis protein</fullName>
        <shortName evidence="2">PLP homeostasis protein</shortName>
    </recommendedName>
</protein>
<reference evidence="7 8" key="1">
    <citation type="submission" date="2018-08" db="EMBL/GenBank/DDBJ databases">
        <title>A genome reference for cultivated species of the human gut microbiota.</title>
        <authorList>
            <person name="Zou Y."/>
            <person name="Xue W."/>
            <person name="Luo G."/>
        </authorList>
    </citation>
    <scope>NUCLEOTIDE SEQUENCE [LARGE SCALE GENOMIC DNA]</scope>
    <source>
        <strain evidence="7 8">AF28-26</strain>
    </source>
</reference>
<evidence type="ECO:0000256" key="1">
    <source>
        <dbReference type="ARBA" id="ARBA00022898"/>
    </source>
</evidence>
<keyword evidence="1 2" id="KW-0663">Pyridoxal phosphate</keyword>
<evidence type="ECO:0000256" key="4">
    <source>
        <dbReference type="RuleBase" id="RU004514"/>
    </source>
</evidence>
<dbReference type="PIRSF" id="PIRSF004848">
    <property type="entry name" value="YBL036c_PLPDEIII"/>
    <property type="match status" value="1"/>
</dbReference>
<dbReference type="InterPro" id="IPR029066">
    <property type="entry name" value="PLP-binding_barrel"/>
</dbReference>
<dbReference type="NCBIfam" id="TIGR00044">
    <property type="entry name" value="YggS family pyridoxal phosphate-dependent enzyme"/>
    <property type="match status" value="1"/>
</dbReference>
<dbReference type="Proteomes" id="UP000284751">
    <property type="component" value="Unassembled WGS sequence"/>
</dbReference>